<evidence type="ECO:0000256" key="4">
    <source>
        <dbReference type="ARBA" id="ARBA00022692"/>
    </source>
</evidence>
<dbReference type="EMBL" id="CP016313">
    <property type="protein sequence ID" value="APD10374.1"/>
    <property type="molecule type" value="Genomic_DNA"/>
</dbReference>
<dbReference type="PANTHER" id="PTHR30193">
    <property type="entry name" value="ABC TRANSPORTER PERMEASE PROTEIN"/>
    <property type="match status" value="1"/>
</dbReference>
<evidence type="ECO:0000256" key="6">
    <source>
        <dbReference type="ARBA" id="ARBA00023136"/>
    </source>
</evidence>
<keyword evidence="6 7" id="KW-0472">Membrane</keyword>
<evidence type="ECO:0000256" key="3">
    <source>
        <dbReference type="ARBA" id="ARBA00022475"/>
    </source>
</evidence>
<feature type="transmembrane region" description="Helical" evidence="7">
    <location>
        <begin position="250"/>
        <end position="272"/>
    </location>
</feature>
<protein>
    <submittedName>
        <fullName evidence="9">ABC transporter permease</fullName>
    </submittedName>
</protein>
<geneLocation type="plasmid" evidence="10">
    <name>ptb1</name>
</geneLocation>
<evidence type="ECO:0000256" key="7">
    <source>
        <dbReference type="RuleBase" id="RU363032"/>
    </source>
</evidence>
<dbReference type="PANTHER" id="PTHR30193:SF37">
    <property type="entry name" value="INNER MEMBRANE ABC TRANSPORTER PERMEASE PROTEIN YCJO"/>
    <property type="match status" value="1"/>
</dbReference>
<proteinExistence type="inferred from homology"/>
<comment type="subcellular location">
    <subcellularLocation>
        <location evidence="1 7">Cell membrane</location>
        <topology evidence="1 7">Multi-pass membrane protein</topology>
    </subcellularLocation>
</comment>
<gene>
    <name evidence="9" type="ORF">A0O31_02349</name>
</gene>
<dbReference type="CDD" id="cd06261">
    <property type="entry name" value="TM_PBP2"/>
    <property type="match status" value="1"/>
</dbReference>
<dbReference type="SUPFAM" id="SSF161098">
    <property type="entry name" value="MetI-like"/>
    <property type="match status" value="1"/>
</dbReference>
<feature type="transmembrane region" description="Helical" evidence="7">
    <location>
        <begin position="67"/>
        <end position="88"/>
    </location>
</feature>
<accession>A0A1J0LVJ6</accession>
<feature type="transmembrane region" description="Helical" evidence="7">
    <location>
        <begin position="203"/>
        <end position="224"/>
    </location>
</feature>
<dbReference type="RefSeq" id="WP_071678073.1">
    <property type="nucleotide sequence ID" value="NZ_CP016313.1"/>
</dbReference>
<dbReference type="PROSITE" id="PS50928">
    <property type="entry name" value="ABC_TM1"/>
    <property type="match status" value="1"/>
</dbReference>
<keyword evidence="2 7" id="KW-0813">Transport</keyword>
<keyword evidence="9" id="KW-0614">Plasmid</keyword>
<sequence>MRNRALAFFLLLPLAFYGLTVLLPVLSTLGLSFYRWDGVGSREWAGWANWIRLFGDEHFYHALRVSFAFTLIAWLVQTPLALALGIYFARKGIFRQVASVFSFLPLLFSSTAVGTIWLYILDPNLGVLYYLPFVRGLNPLAEQVALLTLALVTSWQYIPFHTLLYQAAYQGIPQDLYEAAALDGAEDWDVFWHITLPLLRPTLITSSLIVVVGSLTYFDLIWVMTQGGPGYATTNLPVYLYRLAFQNQEVAYGATVGAFLALLSVLISWGLVGPSGLASRRNS</sequence>
<feature type="domain" description="ABC transmembrane type-1" evidence="8">
    <location>
        <begin position="63"/>
        <end position="273"/>
    </location>
</feature>
<dbReference type="OrthoDB" id="9809527at2"/>
<dbReference type="KEGG" id="tbc:A0O31_02349"/>
<keyword evidence="5 7" id="KW-1133">Transmembrane helix</keyword>
<evidence type="ECO:0000256" key="1">
    <source>
        <dbReference type="ARBA" id="ARBA00004651"/>
    </source>
</evidence>
<dbReference type="InterPro" id="IPR035906">
    <property type="entry name" value="MetI-like_sf"/>
</dbReference>
<evidence type="ECO:0000256" key="2">
    <source>
        <dbReference type="ARBA" id="ARBA00022448"/>
    </source>
</evidence>
<dbReference type="GO" id="GO:0055085">
    <property type="term" value="P:transmembrane transport"/>
    <property type="evidence" value="ECO:0007669"/>
    <property type="project" value="InterPro"/>
</dbReference>
<feature type="transmembrane region" description="Helical" evidence="7">
    <location>
        <begin position="100"/>
        <end position="120"/>
    </location>
</feature>
<keyword evidence="3" id="KW-1003">Cell membrane</keyword>
<comment type="similarity">
    <text evidence="7">Belongs to the binding-protein-dependent transport system permease family.</text>
</comment>
<evidence type="ECO:0000256" key="5">
    <source>
        <dbReference type="ARBA" id="ARBA00022989"/>
    </source>
</evidence>
<dbReference type="InterPro" id="IPR051393">
    <property type="entry name" value="ABC_transporter_permease"/>
</dbReference>
<name>A0A1J0LVJ6_THEBO</name>
<keyword evidence="4 7" id="KW-0812">Transmembrane</keyword>
<evidence type="ECO:0000259" key="8">
    <source>
        <dbReference type="PROSITE" id="PS50928"/>
    </source>
</evidence>
<evidence type="ECO:0000313" key="10">
    <source>
        <dbReference type="Proteomes" id="UP000182993"/>
    </source>
</evidence>
<dbReference type="Gene3D" id="1.10.3720.10">
    <property type="entry name" value="MetI-like"/>
    <property type="match status" value="1"/>
</dbReference>
<dbReference type="InterPro" id="IPR000515">
    <property type="entry name" value="MetI-like"/>
</dbReference>
<feature type="transmembrane region" description="Helical" evidence="7">
    <location>
        <begin position="140"/>
        <end position="158"/>
    </location>
</feature>
<reference evidence="10" key="1">
    <citation type="submission" date="2016-06" db="EMBL/GenBank/DDBJ databases">
        <title>Whole genome sequencing of Thermus brockianus strain GE-1.</title>
        <authorList>
            <person name="Schaefers C."/>
            <person name="Blank S."/>
            <person name="Wiebusch S."/>
            <person name="Elleuche S."/>
            <person name="Antranikian G."/>
        </authorList>
    </citation>
    <scope>NUCLEOTIDE SEQUENCE [LARGE SCALE GENOMIC DNA]</scope>
    <source>
        <strain evidence="10">GE-1</strain>
        <plasmid evidence="10">ptb1</plasmid>
    </source>
</reference>
<evidence type="ECO:0000313" key="9">
    <source>
        <dbReference type="EMBL" id="APD10374.1"/>
    </source>
</evidence>
<dbReference type="Pfam" id="PF00528">
    <property type="entry name" value="BPD_transp_1"/>
    <property type="match status" value="1"/>
</dbReference>
<dbReference type="AlphaFoldDB" id="A0A1J0LVJ6"/>
<dbReference type="Proteomes" id="UP000182993">
    <property type="component" value="Plasmid pTB1"/>
</dbReference>
<dbReference type="GO" id="GO:0005886">
    <property type="term" value="C:plasma membrane"/>
    <property type="evidence" value="ECO:0007669"/>
    <property type="project" value="UniProtKB-SubCell"/>
</dbReference>
<organism evidence="9 10">
    <name type="scientific">Thermus brockianus</name>
    <dbReference type="NCBI Taxonomy" id="56956"/>
    <lineage>
        <taxon>Bacteria</taxon>
        <taxon>Thermotogati</taxon>
        <taxon>Deinococcota</taxon>
        <taxon>Deinococci</taxon>
        <taxon>Thermales</taxon>
        <taxon>Thermaceae</taxon>
        <taxon>Thermus</taxon>
    </lineage>
</organism>